<dbReference type="RefSeq" id="XP_002431067.1">
    <property type="nucleotide sequence ID" value="XM_002431022.1"/>
</dbReference>
<dbReference type="PANTHER" id="PTHR11003">
    <property type="entry name" value="POTASSIUM CHANNEL, SUBFAMILY K"/>
    <property type="match status" value="1"/>
</dbReference>
<feature type="compositionally biased region" description="Gly residues" evidence="9">
    <location>
        <begin position="71"/>
        <end position="82"/>
    </location>
</feature>
<dbReference type="eggNOG" id="KOG1418">
    <property type="taxonomic scope" value="Eukaryota"/>
</dbReference>
<feature type="region of interest" description="Disordered" evidence="9">
    <location>
        <begin position="247"/>
        <end position="282"/>
    </location>
</feature>
<dbReference type="GO" id="GO:0030322">
    <property type="term" value="P:stabilization of membrane potential"/>
    <property type="evidence" value="ECO:0007669"/>
    <property type="project" value="TreeGrafter"/>
</dbReference>
<proteinExistence type="inferred from homology"/>
<evidence type="ECO:0000256" key="5">
    <source>
        <dbReference type="ARBA" id="ARBA00023065"/>
    </source>
</evidence>
<evidence type="ECO:0000256" key="9">
    <source>
        <dbReference type="SAM" id="MobiDB-lite"/>
    </source>
</evidence>
<keyword evidence="14" id="KW-1185">Reference proteome</keyword>
<dbReference type="InterPro" id="IPR003280">
    <property type="entry name" value="2pore_dom_K_chnl"/>
</dbReference>
<keyword evidence="4 10" id="KW-1133">Transmembrane helix</keyword>
<feature type="domain" description="Potassium channel" evidence="11">
    <location>
        <begin position="356"/>
        <end position="442"/>
    </location>
</feature>
<sequence length="629" mass="69127">MIEFVCLKRKLLCCCYCSSSSSSFITSIGVFVLVLAYTVLGAFIFMALEGGFVGKTQFDLNTDKSIIKTTGSGGGGGAGGSGSDHTNPDNKKQKMITNDDIRLQTVEKLWSITEDLNILYKENWTRLATQEVLKFQENLVKTFKNYGDKITVKTNDVSGDGSAVYYSHHQHNWSFASSFLYSLTLITTIGYGSVAPRTPWGKLTTILYALIGIPLMLIYLSTIGEILSRYFRTLYAKIFCVGLRKKSKNSDNNKKQSKSKKCNSSSGGGGSGGGGGGGSSSNNKTERTFLNAATYGHIKHNNIPDGKIPLTTGSTDDMMKDIRATGIYDSATEVCTLKHVCPHNIIVKVPISFCFIIILLYICGGAYLFHTIENWTYLESSFFCFASLSTIGFGDLMPGLNHNVNLTKKSSVSGEIISVAIASSYLLIGMAMIAMCFNLVQEQAVVTLKKMTKFFGVINDGMEEKDDLEEESKRNHVGFTSEKKNIVPILKQPNKILQTHTLPRRSRDDDKGGHIRVNEFQRRSATRCSGSSLIKSSSSNEALEYFVPRSVSEFNLAGIVTDVVIIPPPPQAVIRPSSAASILRPNNHRLGDQMVISNEKTKEKMVTFKDDAVAVNNRKTLTTVEDVFM</sequence>
<evidence type="ECO:0000256" key="2">
    <source>
        <dbReference type="ARBA" id="ARBA00022448"/>
    </source>
</evidence>
<dbReference type="GeneID" id="8233051"/>
<dbReference type="PANTHER" id="PTHR11003:SF325">
    <property type="entry name" value="POTASSIUM CHANNEL DOMAIN-CONTAINING PROTEIN"/>
    <property type="match status" value="1"/>
</dbReference>
<evidence type="ECO:0000256" key="3">
    <source>
        <dbReference type="ARBA" id="ARBA00022692"/>
    </source>
</evidence>
<feature type="transmembrane region" description="Helical" evidence="10">
    <location>
        <begin position="206"/>
        <end position="227"/>
    </location>
</feature>
<feature type="transmembrane region" description="Helical" evidence="10">
    <location>
        <begin position="175"/>
        <end position="194"/>
    </location>
</feature>
<keyword evidence="7 8" id="KW-0407">Ion channel</keyword>
<evidence type="ECO:0000256" key="6">
    <source>
        <dbReference type="ARBA" id="ARBA00023136"/>
    </source>
</evidence>
<dbReference type="EnsemblMetazoa" id="PHUM510030-RA">
    <property type="protein sequence ID" value="PHUM510030-PA"/>
    <property type="gene ID" value="PHUM510030"/>
</dbReference>
<keyword evidence="2 8" id="KW-0813">Transport</keyword>
<feature type="region of interest" description="Disordered" evidence="9">
    <location>
        <begin position="71"/>
        <end position="94"/>
    </location>
</feature>
<dbReference type="PRINTS" id="PR01333">
    <property type="entry name" value="2POREKCHANEL"/>
</dbReference>
<dbReference type="InParanoid" id="E0VY73"/>
<dbReference type="GO" id="GO:0022841">
    <property type="term" value="F:potassium ion leak channel activity"/>
    <property type="evidence" value="ECO:0007669"/>
    <property type="project" value="TreeGrafter"/>
</dbReference>
<feature type="compositionally biased region" description="Gly residues" evidence="9">
    <location>
        <begin position="266"/>
        <end position="279"/>
    </location>
</feature>
<evidence type="ECO:0000313" key="13">
    <source>
        <dbReference type="EnsemblMetazoa" id="PHUM510030-PA"/>
    </source>
</evidence>
<evidence type="ECO:0000256" key="7">
    <source>
        <dbReference type="ARBA" id="ARBA00023303"/>
    </source>
</evidence>
<dbReference type="GO" id="GO:0005886">
    <property type="term" value="C:plasma membrane"/>
    <property type="evidence" value="ECO:0007669"/>
    <property type="project" value="TreeGrafter"/>
</dbReference>
<dbReference type="OMA" id="INDGMEE"/>
<feature type="domain" description="Potassium channel" evidence="11">
    <location>
        <begin position="162"/>
        <end position="228"/>
    </location>
</feature>
<evidence type="ECO:0000256" key="8">
    <source>
        <dbReference type="RuleBase" id="RU003857"/>
    </source>
</evidence>
<feature type="transmembrane region" description="Helical" evidence="10">
    <location>
        <begin position="345"/>
        <end position="369"/>
    </location>
</feature>
<dbReference type="Pfam" id="PF07885">
    <property type="entry name" value="Ion_trans_2"/>
    <property type="match status" value="2"/>
</dbReference>
<evidence type="ECO:0000259" key="11">
    <source>
        <dbReference type="Pfam" id="PF07885"/>
    </source>
</evidence>
<protein>
    <recommendedName>
        <fullName evidence="11">Potassium channel domain-containing protein</fullName>
    </recommendedName>
</protein>
<dbReference type="VEuPathDB" id="VectorBase:PHUM510030"/>
<accession>E0VY73</accession>
<dbReference type="EMBL" id="DS235844">
    <property type="protein sequence ID" value="EEB18329.1"/>
    <property type="molecule type" value="Genomic_DNA"/>
</dbReference>
<dbReference type="FunCoup" id="E0VY73">
    <property type="interactions" value="1"/>
</dbReference>
<dbReference type="InterPro" id="IPR013099">
    <property type="entry name" value="K_chnl_dom"/>
</dbReference>
<dbReference type="GO" id="GO:0015271">
    <property type="term" value="F:outward rectifier potassium channel activity"/>
    <property type="evidence" value="ECO:0007669"/>
    <property type="project" value="TreeGrafter"/>
</dbReference>
<dbReference type="AlphaFoldDB" id="E0VY73"/>
<dbReference type="KEGG" id="phu:Phum_PHUM510030"/>
<dbReference type="CTD" id="8233051"/>
<feature type="transmembrane region" description="Helical" evidence="10">
    <location>
        <begin position="28"/>
        <end position="48"/>
    </location>
</feature>
<dbReference type="SUPFAM" id="SSF81324">
    <property type="entry name" value="Voltage-gated potassium channels"/>
    <property type="match status" value="2"/>
</dbReference>
<keyword evidence="3 8" id="KW-0812">Transmembrane</keyword>
<evidence type="ECO:0000256" key="10">
    <source>
        <dbReference type="SAM" id="Phobius"/>
    </source>
</evidence>
<name>E0VY73_PEDHC</name>
<reference evidence="12" key="2">
    <citation type="submission" date="2007-04" db="EMBL/GenBank/DDBJ databases">
        <title>The genome of the human body louse.</title>
        <authorList>
            <consortium name="The Human Body Louse Genome Consortium"/>
            <person name="Kirkness E."/>
            <person name="Walenz B."/>
            <person name="Hass B."/>
            <person name="Bruggner R."/>
            <person name="Strausberg R."/>
        </authorList>
    </citation>
    <scope>NUCLEOTIDE SEQUENCE</scope>
    <source>
        <strain evidence="12">USDA</strain>
    </source>
</reference>
<gene>
    <name evidence="13" type="primary">8233051</name>
    <name evidence="12" type="ORF">Phum_PHUM510030</name>
</gene>
<evidence type="ECO:0000256" key="4">
    <source>
        <dbReference type="ARBA" id="ARBA00022989"/>
    </source>
</evidence>
<evidence type="ECO:0000313" key="14">
    <source>
        <dbReference type="Proteomes" id="UP000009046"/>
    </source>
</evidence>
<dbReference type="Proteomes" id="UP000009046">
    <property type="component" value="Unassembled WGS sequence"/>
</dbReference>
<dbReference type="OrthoDB" id="297496at2759"/>
<dbReference type="HOGENOM" id="CLU_022504_5_5_1"/>
<keyword evidence="6 10" id="KW-0472">Membrane</keyword>
<reference evidence="12" key="1">
    <citation type="submission" date="2007-04" db="EMBL/GenBank/DDBJ databases">
        <title>Annotation of Pediculus humanus corporis strain USDA.</title>
        <authorList>
            <person name="Kirkness E."/>
            <person name="Hannick L."/>
            <person name="Hass B."/>
            <person name="Bruggner R."/>
            <person name="Lawson D."/>
            <person name="Bidwell S."/>
            <person name="Joardar V."/>
            <person name="Caler E."/>
            <person name="Walenz B."/>
            <person name="Inman J."/>
            <person name="Schobel S."/>
            <person name="Galinsky K."/>
            <person name="Amedeo P."/>
            <person name="Strausberg R."/>
        </authorList>
    </citation>
    <scope>NUCLEOTIDE SEQUENCE</scope>
    <source>
        <strain evidence="12">USDA</strain>
    </source>
</reference>
<organism>
    <name type="scientific">Pediculus humanus subsp. corporis</name>
    <name type="common">Body louse</name>
    <dbReference type="NCBI Taxonomy" id="121224"/>
    <lineage>
        <taxon>Eukaryota</taxon>
        <taxon>Metazoa</taxon>
        <taxon>Ecdysozoa</taxon>
        <taxon>Arthropoda</taxon>
        <taxon>Hexapoda</taxon>
        <taxon>Insecta</taxon>
        <taxon>Pterygota</taxon>
        <taxon>Neoptera</taxon>
        <taxon>Paraneoptera</taxon>
        <taxon>Psocodea</taxon>
        <taxon>Troctomorpha</taxon>
        <taxon>Phthiraptera</taxon>
        <taxon>Anoplura</taxon>
        <taxon>Pediculidae</taxon>
        <taxon>Pediculus</taxon>
    </lineage>
</organism>
<dbReference type="Gene3D" id="1.10.287.70">
    <property type="match status" value="1"/>
</dbReference>
<keyword evidence="5 8" id="KW-0406">Ion transport</keyword>
<reference evidence="13" key="3">
    <citation type="submission" date="2021-02" db="UniProtKB">
        <authorList>
            <consortium name="EnsemblMetazoa"/>
        </authorList>
    </citation>
    <scope>IDENTIFICATION</scope>
    <source>
        <strain evidence="13">USDA</strain>
    </source>
</reference>
<comment type="similarity">
    <text evidence="8">Belongs to the two pore domain potassium channel (TC 1.A.1.8) family.</text>
</comment>
<evidence type="ECO:0000256" key="1">
    <source>
        <dbReference type="ARBA" id="ARBA00004141"/>
    </source>
</evidence>
<feature type="transmembrane region" description="Helical" evidence="10">
    <location>
        <begin position="416"/>
        <end position="440"/>
    </location>
</feature>
<comment type="subcellular location">
    <subcellularLocation>
        <location evidence="1">Membrane</location>
        <topology evidence="1">Multi-pass membrane protein</topology>
    </subcellularLocation>
</comment>
<dbReference type="EMBL" id="AAZO01006205">
    <property type="status" value="NOT_ANNOTATED_CDS"/>
    <property type="molecule type" value="Genomic_DNA"/>
</dbReference>
<evidence type="ECO:0000313" key="12">
    <source>
        <dbReference type="EMBL" id="EEB18329.1"/>
    </source>
</evidence>